<comment type="caution">
    <text evidence="8">The sequence shown here is derived from an EMBL/GenBank/DDBJ whole genome shotgun (WGS) entry which is preliminary data.</text>
</comment>
<dbReference type="RefSeq" id="WP_313974581.1">
    <property type="nucleotide sequence ID" value="NZ_JASJOS010000001.1"/>
</dbReference>
<feature type="domain" description="JAB" evidence="7">
    <location>
        <begin position="644"/>
        <end position="761"/>
    </location>
</feature>
<keyword evidence="8" id="KW-0548">Nucleotidyltransferase</keyword>
<dbReference type="GO" id="GO:0008237">
    <property type="term" value="F:metallopeptidase activity"/>
    <property type="evidence" value="ECO:0007669"/>
    <property type="project" value="UniProtKB-KW"/>
</dbReference>
<dbReference type="GO" id="GO:0006508">
    <property type="term" value="P:proteolysis"/>
    <property type="evidence" value="ECO:0007669"/>
    <property type="project" value="UniProtKB-KW"/>
</dbReference>
<gene>
    <name evidence="8" type="ORF">QNI16_00095</name>
</gene>
<sequence length="787" mass="89635">MHWFKRHPHYLAKESYALSNDFNYKERFQVRDNFLVSHGNIILRLDKIYRFPILIVYPESTPYELPLIFPLERELSDEQVKNIAKGSNELYAILPLIVKYYYQFRHQNGSGNLCILEWDNLDDGSKFYGITTILKRVSDWYKGIVTGDFPADSQEVDFHAHFVNIDTNYRFLYPDSFLNPFFTEGEAYGLQVNYIPKGKYNSDDQGIYFGCLIDGKNKSGVYSQIEFSLPNFFFEEGIQNIVELITKNEIIQRLITSGKLLKTTWFQLVNEPSPFEVFEELITIIGDGNYDEGIKRIVPFYRQSFSEKPESLFIAVRFPNRKGIQEFQLFKVIKKNDFTGVILTVGPTGTSEEEAGRYFLDSYHNVEAIPCEMFTEDSYHQRNIGRADRSILKSKTINIVGVGALGSEIADCLTKAGIGTINLFDNQILKAPNPVRHLAGLDQAGVAKVIAVAGIISKHNPFVNVRFNTGNINYIELNLSFSDDSITISSIADDNTEGYLNERAVINNKVIYYSRALRGGKVARIFRVIPGKDACFHCLELYRNEENRVIIVPDDDSLPTLKNECNNPIRPASAADLKLISSLTSRIILDELQHGFGEKNHWIWSSEEIHQVSAFQLYSDFIEPHPQCYYCNHEKIVQVFLSNSTQREMQDLVAENPKIETGGVLAGYINENGDIIITTASGPGPNSVRTATEFKKDIKFCQEFLEELFLSSDRKIIYVGEWHSHPIENNKPSGTDIKSLTEIAIQKEYLTDMPVMLIFSNTGQPSCTIHPAGKHYYFADLNIIGNI</sequence>
<dbReference type="SUPFAM" id="SSF69572">
    <property type="entry name" value="Activating enzymes of the ubiquitin-like proteins"/>
    <property type="match status" value="1"/>
</dbReference>
<evidence type="ECO:0000256" key="3">
    <source>
        <dbReference type="ARBA" id="ARBA00022801"/>
    </source>
</evidence>
<dbReference type="GO" id="GO:0008641">
    <property type="term" value="F:ubiquitin-like modifier activating enzyme activity"/>
    <property type="evidence" value="ECO:0007669"/>
    <property type="project" value="InterPro"/>
</dbReference>
<feature type="domain" description="THIF-type NAD/FAD binding fold" evidence="6">
    <location>
        <begin position="383"/>
        <end position="544"/>
    </location>
</feature>
<dbReference type="Gene3D" id="3.40.140.10">
    <property type="entry name" value="Cytidine Deaminase, domain 2"/>
    <property type="match status" value="1"/>
</dbReference>
<evidence type="ECO:0000313" key="9">
    <source>
        <dbReference type="Proteomes" id="UP001241110"/>
    </source>
</evidence>
<name>A0AAE3QK25_9BACT</name>
<dbReference type="Gene3D" id="3.40.50.720">
    <property type="entry name" value="NAD(P)-binding Rossmann-like Domain"/>
    <property type="match status" value="1"/>
</dbReference>
<evidence type="ECO:0000256" key="4">
    <source>
        <dbReference type="ARBA" id="ARBA00022833"/>
    </source>
</evidence>
<evidence type="ECO:0000256" key="1">
    <source>
        <dbReference type="ARBA" id="ARBA00022670"/>
    </source>
</evidence>
<keyword evidence="1" id="KW-0645">Protease</keyword>
<evidence type="ECO:0000256" key="5">
    <source>
        <dbReference type="ARBA" id="ARBA00023049"/>
    </source>
</evidence>
<keyword evidence="5" id="KW-0482">Metalloprotease</keyword>
<organism evidence="8 9">
    <name type="scientific">Xanthocytophaga flava</name>
    <dbReference type="NCBI Taxonomy" id="3048013"/>
    <lineage>
        <taxon>Bacteria</taxon>
        <taxon>Pseudomonadati</taxon>
        <taxon>Bacteroidota</taxon>
        <taxon>Cytophagia</taxon>
        <taxon>Cytophagales</taxon>
        <taxon>Rhodocytophagaceae</taxon>
        <taxon>Xanthocytophaga</taxon>
    </lineage>
</organism>
<protein>
    <submittedName>
        <fullName evidence="8">ThiF family adenylyltransferase</fullName>
    </submittedName>
</protein>
<dbReference type="EMBL" id="JASJOS010000001">
    <property type="protein sequence ID" value="MDJ1478858.1"/>
    <property type="molecule type" value="Genomic_DNA"/>
</dbReference>
<dbReference type="AlphaFoldDB" id="A0AAE3QK25"/>
<evidence type="ECO:0000313" key="8">
    <source>
        <dbReference type="EMBL" id="MDJ1478858.1"/>
    </source>
</evidence>
<dbReference type="Pfam" id="PF14464">
    <property type="entry name" value="Prok-JAB"/>
    <property type="match status" value="1"/>
</dbReference>
<dbReference type="GO" id="GO:0016779">
    <property type="term" value="F:nucleotidyltransferase activity"/>
    <property type="evidence" value="ECO:0007669"/>
    <property type="project" value="UniProtKB-KW"/>
</dbReference>
<dbReference type="Pfam" id="PF00899">
    <property type="entry name" value="ThiF"/>
    <property type="match status" value="1"/>
</dbReference>
<evidence type="ECO:0000256" key="2">
    <source>
        <dbReference type="ARBA" id="ARBA00022723"/>
    </source>
</evidence>
<dbReference type="GO" id="GO:0046872">
    <property type="term" value="F:metal ion binding"/>
    <property type="evidence" value="ECO:0007669"/>
    <property type="project" value="UniProtKB-KW"/>
</dbReference>
<keyword evidence="3" id="KW-0378">Hydrolase</keyword>
<proteinExistence type="predicted"/>
<accession>A0AAE3QK25</accession>
<keyword evidence="8" id="KW-0808">Transferase</keyword>
<dbReference type="Proteomes" id="UP001241110">
    <property type="component" value="Unassembled WGS sequence"/>
</dbReference>
<keyword evidence="4" id="KW-0862">Zinc</keyword>
<dbReference type="InterPro" id="IPR000594">
    <property type="entry name" value="ThiF_NAD_FAD-bd"/>
</dbReference>
<evidence type="ECO:0000259" key="6">
    <source>
        <dbReference type="Pfam" id="PF00899"/>
    </source>
</evidence>
<reference evidence="8" key="1">
    <citation type="submission" date="2023-05" db="EMBL/GenBank/DDBJ databases">
        <authorList>
            <person name="Zhang X."/>
        </authorList>
    </citation>
    <scope>NUCLEOTIDE SEQUENCE</scope>
    <source>
        <strain evidence="8">YF14B1</strain>
    </source>
</reference>
<evidence type="ECO:0000259" key="7">
    <source>
        <dbReference type="Pfam" id="PF14464"/>
    </source>
</evidence>
<keyword evidence="2" id="KW-0479">Metal-binding</keyword>
<dbReference type="InterPro" id="IPR035985">
    <property type="entry name" value="Ubiquitin-activating_enz"/>
</dbReference>
<dbReference type="InterPro" id="IPR028090">
    <property type="entry name" value="JAB_dom_prok"/>
</dbReference>